<evidence type="ECO:0000313" key="2">
    <source>
        <dbReference type="Proteomes" id="UP000266743"/>
    </source>
</evidence>
<organism evidence="1 2">
    <name type="scientific">Trypanosoma brucei equiperdum</name>
    <dbReference type="NCBI Taxonomy" id="630700"/>
    <lineage>
        <taxon>Eukaryota</taxon>
        <taxon>Discoba</taxon>
        <taxon>Euglenozoa</taxon>
        <taxon>Kinetoplastea</taxon>
        <taxon>Metakinetoplastina</taxon>
        <taxon>Trypanosomatida</taxon>
        <taxon>Trypanosomatidae</taxon>
        <taxon>Trypanosoma</taxon>
    </lineage>
</organism>
<accession>A0A3L6L1K4</accession>
<dbReference type="AlphaFoldDB" id="A0A3L6L1K4"/>
<evidence type="ECO:0000313" key="1">
    <source>
        <dbReference type="EMBL" id="RHW69087.1"/>
    </source>
</evidence>
<name>A0A3L6L1K4_9TRYP</name>
<sequence>MPKTAVLTVSAAVAASTEKNGYTPLYGILNDLLLEASDKPVKPVTCMPAKGSLRTRQMVRQLKGISSLEGLAAFEEELRGVVTCQESRCRVKMQKAFLTGQYIAEEYSLLCEEEEQCRNLLWLASVSEVGKRAAFFKVVWDEMYSRYLAYNVFARERIENLYGHFLGKMAAVEADRRRELIELEGMCRKEVTRRRFLEASRHIGMELLFQQSYRVSFWARCRSDNFKRDIVLLDAEEERERCSLERLSLQNLAILANELENSASRLMVTSVMRASLIRRKLVDDERMREVARLLLNVPIREMDLRAVLERYEMEKRQEIRVGFYLGWRELLNQALKPGDAADIVYRLEWYERMCVFDQWRHGFHAIGECHNREKRQIEKFEAEHDEFYYDVVHKLRELWAEESVEYTQLKNMYHNFVWSKRMMESAMIVESEEECCRKRLIEAEIEEAMNLMMFSHLQLCELTAAGRAAAIMEVEASCWESMVRSSYATLGTQLCEKLLNDEENERIAIISEARSAWSVIVLQEAAPSSSPVDDEPVQPVYAGPDPKLVEEWYRRQYSDQWALLEREKCRRKEVVVSESYGRRWVYANILSDVEQWNRMDIAVEFQRGLCGIALEKLVDVEQFVRLDLGTGAQQRWKFLTKSFRYSRPYLLSCEVDELDGRLSIITEAETTIGALFISRGGYRPVKYCSEELWSTRSITQYMSLEELLQRLSDELVHTVEPDGRRKTAACETNERLLLMLMREESVCRCHIHKCVEDSYEALRRLFDRIISREDEWQQRSAHKEPEVERTGVEALMDYFRRQEESFVTKREAQRQRSRQLFGSLFKEFYWGRDAIIVEELVGRDVLRNFVHQRSLSPPVLIREAATPVIVRLYNVALVTNDLAGSLNVAMYGSEEEKGVTCRLSETQTLFSAGAFFRICFPETQLEWSTPLTNESKVLFFRIGADGSDDVVATASLLLRAEAMRRNNTTSVHSIPLDQQNGKMNVIVYIM</sequence>
<protein>
    <submittedName>
        <fullName evidence="1">Uncharacterized protein</fullName>
    </submittedName>
</protein>
<proteinExistence type="predicted"/>
<comment type="caution">
    <text evidence="1">The sequence shown here is derived from an EMBL/GenBank/DDBJ whole genome shotgun (WGS) entry which is preliminary data.</text>
</comment>
<dbReference type="EMBL" id="QSBY01000010">
    <property type="protein sequence ID" value="RHW69087.1"/>
    <property type="molecule type" value="Genomic_DNA"/>
</dbReference>
<gene>
    <name evidence="1" type="ORF">DPX39_100050400</name>
</gene>
<dbReference type="Proteomes" id="UP000266743">
    <property type="component" value="Chromosome 10"/>
</dbReference>
<reference evidence="1 2" key="1">
    <citation type="submission" date="2018-09" db="EMBL/GenBank/DDBJ databases">
        <title>whole genome sequence of T. equiperdum IVM-t1 strain.</title>
        <authorList>
            <person name="Suganuma K."/>
        </authorList>
    </citation>
    <scope>NUCLEOTIDE SEQUENCE [LARGE SCALE GENOMIC DNA]</scope>
    <source>
        <strain evidence="1 2">IVM-t1</strain>
    </source>
</reference>